<evidence type="ECO:0000256" key="5">
    <source>
        <dbReference type="ARBA" id="ARBA00022777"/>
    </source>
</evidence>
<keyword evidence="6" id="KW-0175">Coiled coil</keyword>
<dbReference type="SMART" id="SM00387">
    <property type="entry name" value="HATPase_c"/>
    <property type="match status" value="1"/>
</dbReference>
<dbReference type="Pfam" id="PF00512">
    <property type="entry name" value="HisKA"/>
    <property type="match status" value="1"/>
</dbReference>
<dbReference type="FunFam" id="3.30.565.10:FF:000006">
    <property type="entry name" value="Sensor histidine kinase WalK"/>
    <property type="match status" value="1"/>
</dbReference>
<dbReference type="Gene3D" id="3.30.450.20">
    <property type="entry name" value="PAS domain"/>
    <property type="match status" value="3"/>
</dbReference>
<dbReference type="InterPro" id="IPR036097">
    <property type="entry name" value="HisK_dim/P_sf"/>
</dbReference>
<evidence type="ECO:0000256" key="2">
    <source>
        <dbReference type="ARBA" id="ARBA00012438"/>
    </source>
</evidence>
<dbReference type="InterPro" id="IPR003661">
    <property type="entry name" value="HisK_dim/P_dom"/>
</dbReference>
<dbReference type="CDD" id="cd00130">
    <property type="entry name" value="PAS"/>
    <property type="match status" value="3"/>
</dbReference>
<organism evidence="10 11">
    <name type="scientific">Candidatus Pseudobacter hemicellulosilyticus</name>
    <dbReference type="NCBI Taxonomy" id="3121375"/>
    <lineage>
        <taxon>Bacteria</taxon>
        <taxon>Pseudomonadati</taxon>
        <taxon>Bacteroidota</taxon>
        <taxon>Chitinophagia</taxon>
        <taxon>Chitinophagales</taxon>
        <taxon>Chitinophagaceae</taxon>
        <taxon>Pseudobacter</taxon>
    </lineage>
</organism>
<feature type="coiled-coil region" evidence="6">
    <location>
        <begin position="380"/>
        <end position="407"/>
    </location>
</feature>
<feature type="coiled-coil region" evidence="6">
    <location>
        <begin position="131"/>
        <end position="158"/>
    </location>
</feature>
<dbReference type="Pfam" id="PF13426">
    <property type="entry name" value="PAS_9"/>
    <property type="match status" value="3"/>
</dbReference>
<dbReference type="InterPro" id="IPR000014">
    <property type="entry name" value="PAS"/>
</dbReference>
<protein>
    <recommendedName>
        <fullName evidence="2">histidine kinase</fullName>
        <ecNumber evidence="2">2.7.13.3</ecNumber>
    </recommendedName>
</protein>
<keyword evidence="4" id="KW-0808">Transferase</keyword>
<dbReference type="InterPro" id="IPR052162">
    <property type="entry name" value="Sensor_kinase/Photoreceptor"/>
</dbReference>
<dbReference type="GO" id="GO:0000155">
    <property type="term" value="F:phosphorelay sensor kinase activity"/>
    <property type="evidence" value="ECO:0007669"/>
    <property type="project" value="InterPro"/>
</dbReference>
<evidence type="ECO:0000313" key="11">
    <source>
        <dbReference type="Proteomes" id="UP001220610"/>
    </source>
</evidence>
<evidence type="ECO:0000313" key="10">
    <source>
        <dbReference type="EMBL" id="WEK37030.1"/>
    </source>
</evidence>
<reference evidence="10" key="1">
    <citation type="submission" date="2023-03" db="EMBL/GenBank/DDBJ databases">
        <title>Andean soil-derived lignocellulolytic bacterial consortium as a source of novel taxa and putative plastic-active enzymes.</title>
        <authorList>
            <person name="Diaz-Garcia L."/>
            <person name="Chuvochina M."/>
            <person name="Feuerriegel G."/>
            <person name="Bunk B."/>
            <person name="Sproer C."/>
            <person name="Streit W.R."/>
            <person name="Rodriguez L.M."/>
            <person name="Overmann J."/>
            <person name="Jimenez D.J."/>
        </authorList>
    </citation>
    <scope>NUCLEOTIDE SEQUENCE</scope>
    <source>
        <strain evidence="10">MAG 7</strain>
    </source>
</reference>
<sequence length="637" mass="72927">MASMQGAVTFDAQAYNFTRVVNEVTDYAIVLLDPTGHIQSWNAGAARITGYQSNEIIGAHFRGMYTSEDLEKEVPITALEEARQGGKSRHEGWHIRKDGSRFWGNIEITALHDDHRNVIGFVKICRDYTDRKLAEDELQSHAQKLEKLEDKFRSLLESAPDAMVIVDETGVIQLVNAQTESMFGYSREDLIGKTVELLMPDRYEKAHYGHRYHFFTSPKVRQMGEGFELFGKKSSGQEFPVEISLSPLETDEGRLVSAAIRDITNRKKAEEKFRNLLEAAPDAIIIVNDKGVIQLVNVQTEKLFGYHRSEIIGKRIEMLMPERYQGSHQDHRTNYFGRPKVRQMGSGLELFGKRKNGEEFPLEISLSPLETEEGMLVSSAIRDISEKKRLENEIREANINLEKKVQQRTMELEVKNKELAQFAYVASHDLQEPLRTTSSFVELLREKCYGRLDGEADQFIDYIIQASDRMRTLINDLLEYSRIGRKTSLQIVNCQTILSEVMADLDNSIKEQEAVITSTELPVINGYATELKQLFQNLISNSVKFRNKNSPPQIHIRAHKKDEYWEFAVQDNGIGIEAKHKDRIFVIFQRLHTRTEYEGSGIGLSHCKKIVELHGGRIWVESRPGEGSTFYFTIHAF</sequence>
<accession>A0AAJ5WUI8</accession>
<dbReference type="SUPFAM" id="SSF55874">
    <property type="entry name" value="ATPase domain of HSP90 chaperone/DNA topoisomerase II/histidine kinase"/>
    <property type="match status" value="1"/>
</dbReference>
<dbReference type="SMART" id="SM00388">
    <property type="entry name" value="HisKA"/>
    <property type="match status" value="1"/>
</dbReference>
<evidence type="ECO:0000259" key="7">
    <source>
        <dbReference type="SMART" id="SM00091"/>
    </source>
</evidence>
<dbReference type="SUPFAM" id="SSF55785">
    <property type="entry name" value="PYP-like sensor domain (PAS domain)"/>
    <property type="match status" value="3"/>
</dbReference>
<evidence type="ECO:0000256" key="1">
    <source>
        <dbReference type="ARBA" id="ARBA00000085"/>
    </source>
</evidence>
<dbReference type="CDD" id="cd00082">
    <property type="entry name" value="HisKA"/>
    <property type="match status" value="1"/>
</dbReference>
<dbReference type="SMART" id="SM00091">
    <property type="entry name" value="PAS"/>
    <property type="match status" value="3"/>
</dbReference>
<dbReference type="InterPro" id="IPR003594">
    <property type="entry name" value="HATPase_dom"/>
</dbReference>
<dbReference type="PANTHER" id="PTHR43304:SF1">
    <property type="entry name" value="PAC DOMAIN-CONTAINING PROTEIN"/>
    <property type="match status" value="1"/>
</dbReference>
<evidence type="ECO:0000256" key="4">
    <source>
        <dbReference type="ARBA" id="ARBA00022679"/>
    </source>
</evidence>
<dbReference type="Gene3D" id="3.30.565.10">
    <property type="entry name" value="Histidine kinase-like ATPase, C-terminal domain"/>
    <property type="match status" value="1"/>
</dbReference>
<dbReference type="PRINTS" id="PR00344">
    <property type="entry name" value="BCTRLSENSOR"/>
</dbReference>
<feature type="domain" description="Histidine kinase/HSP90-like ATPase" evidence="8">
    <location>
        <begin position="526"/>
        <end position="637"/>
    </location>
</feature>
<evidence type="ECO:0000256" key="6">
    <source>
        <dbReference type="SAM" id="Coils"/>
    </source>
</evidence>
<dbReference type="Pfam" id="PF02518">
    <property type="entry name" value="HATPase_c"/>
    <property type="match status" value="1"/>
</dbReference>
<proteinExistence type="predicted"/>
<dbReference type="NCBIfam" id="TIGR00229">
    <property type="entry name" value="sensory_box"/>
    <property type="match status" value="3"/>
</dbReference>
<dbReference type="Proteomes" id="UP001220610">
    <property type="component" value="Chromosome"/>
</dbReference>
<dbReference type="PANTHER" id="PTHR43304">
    <property type="entry name" value="PHYTOCHROME-LIKE PROTEIN CPH1"/>
    <property type="match status" value="1"/>
</dbReference>
<feature type="domain" description="PAS" evidence="7">
    <location>
        <begin position="16"/>
        <end position="84"/>
    </location>
</feature>
<feature type="domain" description="PAS" evidence="7">
    <location>
        <begin position="271"/>
        <end position="337"/>
    </location>
</feature>
<dbReference type="InterPro" id="IPR035965">
    <property type="entry name" value="PAS-like_dom_sf"/>
</dbReference>
<comment type="catalytic activity">
    <reaction evidence="1">
        <text>ATP + protein L-histidine = ADP + protein N-phospho-L-histidine.</text>
        <dbReference type="EC" id="2.7.13.3"/>
    </reaction>
</comment>
<evidence type="ECO:0000259" key="9">
    <source>
        <dbReference type="SMART" id="SM00388"/>
    </source>
</evidence>
<dbReference type="SUPFAM" id="SSF47384">
    <property type="entry name" value="Homodimeric domain of signal transducing histidine kinase"/>
    <property type="match status" value="1"/>
</dbReference>
<keyword evidence="5" id="KW-0418">Kinase</keyword>
<dbReference type="InterPro" id="IPR036890">
    <property type="entry name" value="HATPase_C_sf"/>
</dbReference>
<gene>
    <name evidence="10" type="ORF">P0Y53_05905</name>
</gene>
<dbReference type="InterPro" id="IPR001610">
    <property type="entry name" value="PAC"/>
</dbReference>
<feature type="domain" description="Signal transduction histidine kinase dimerisation/phosphoacceptor" evidence="9">
    <location>
        <begin position="418"/>
        <end position="486"/>
    </location>
</feature>
<evidence type="ECO:0000259" key="8">
    <source>
        <dbReference type="SMART" id="SM00387"/>
    </source>
</evidence>
<dbReference type="EMBL" id="CP119311">
    <property type="protein sequence ID" value="WEK37030.1"/>
    <property type="molecule type" value="Genomic_DNA"/>
</dbReference>
<keyword evidence="3" id="KW-0597">Phosphoprotein</keyword>
<name>A0AAJ5WUI8_9BACT</name>
<evidence type="ECO:0000256" key="3">
    <source>
        <dbReference type="ARBA" id="ARBA00022553"/>
    </source>
</evidence>
<dbReference type="EC" id="2.7.13.3" evidence="2"/>
<feature type="domain" description="PAS" evidence="7">
    <location>
        <begin position="150"/>
        <end position="215"/>
    </location>
</feature>
<dbReference type="AlphaFoldDB" id="A0AAJ5WUI8"/>
<dbReference type="Gene3D" id="1.10.287.130">
    <property type="match status" value="1"/>
</dbReference>
<dbReference type="InterPro" id="IPR004358">
    <property type="entry name" value="Sig_transdc_His_kin-like_C"/>
</dbReference>
<dbReference type="SMART" id="SM00086">
    <property type="entry name" value="PAC"/>
    <property type="match status" value="3"/>
</dbReference>